<gene>
    <name evidence="2" type="ORF">MettiDRAFT_2287</name>
</gene>
<evidence type="ECO:0000259" key="1">
    <source>
        <dbReference type="Pfam" id="PF14947"/>
    </source>
</evidence>
<dbReference type="InterPro" id="IPR036390">
    <property type="entry name" value="WH_DNA-bd_sf"/>
</dbReference>
<organism evidence="2 3">
    <name type="scientific">Methanolobus tindarius DSM 2278</name>
    <dbReference type="NCBI Taxonomy" id="1090322"/>
    <lineage>
        <taxon>Archaea</taxon>
        <taxon>Methanobacteriati</taxon>
        <taxon>Methanobacteriota</taxon>
        <taxon>Stenosarchaea group</taxon>
        <taxon>Methanomicrobia</taxon>
        <taxon>Methanosarcinales</taxon>
        <taxon>Methanosarcinaceae</taxon>
        <taxon>Methanolobus</taxon>
    </lineage>
</organism>
<dbReference type="Gene3D" id="1.10.10.10">
    <property type="entry name" value="Winged helix-like DNA-binding domain superfamily/Winged helix DNA-binding domain"/>
    <property type="match status" value="1"/>
</dbReference>
<dbReference type="SUPFAM" id="SSF46785">
    <property type="entry name" value="Winged helix' DNA-binding domain"/>
    <property type="match status" value="1"/>
</dbReference>
<evidence type="ECO:0000313" key="3">
    <source>
        <dbReference type="Proteomes" id="UP000019483"/>
    </source>
</evidence>
<evidence type="ECO:0000313" key="2">
    <source>
        <dbReference type="EMBL" id="ETA68804.1"/>
    </source>
</evidence>
<proteinExistence type="predicted"/>
<comment type="caution">
    <text evidence="2">The sequence shown here is derived from an EMBL/GenBank/DDBJ whole genome shotgun (WGS) entry which is preliminary data.</text>
</comment>
<dbReference type="EMBL" id="AZAJ01000001">
    <property type="protein sequence ID" value="ETA68804.1"/>
    <property type="molecule type" value="Genomic_DNA"/>
</dbReference>
<dbReference type="Pfam" id="PF14947">
    <property type="entry name" value="HTH_45"/>
    <property type="match status" value="1"/>
</dbReference>
<dbReference type="InterPro" id="IPR038723">
    <property type="entry name" value="ArnR1-like_HTH"/>
</dbReference>
<dbReference type="InterPro" id="IPR036388">
    <property type="entry name" value="WH-like_DNA-bd_sf"/>
</dbReference>
<dbReference type="AlphaFoldDB" id="W9DQH3"/>
<feature type="domain" description="ArnR1-like winged helix-turn-helix" evidence="1">
    <location>
        <begin position="22"/>
        <end position="84"/>
    </location>
</feature>
<sequence>MIHYYITGICGTKIECRGHTIRRSRLDITIAILKIAMDGAKKTQIVYGANLNSTIANKYLARLEEKQLIEHKGNIFVTTDKGRMYKDMASELDIR</sequence>
<dbReference type="Proteomes" id="UP000019483">
    <property type="component" value="Unassembled WGS sequence"/>
</dbReference>
<protein>
    <submittedName>
        <fullName evidence="2">Putative transcriptional regulator</fullName>
    </submittedName>
</protein>
<name>W9DQH3_METTI</name>
<keyword evidence="3" id="KW-1185">Reference proteome</keyword>
<reference evidence="2 3" key="1">
    <citation type="submission" date="2013-08" db="EMBL/GenBank/DDBJ databases">
        <authorList>
            <consortium name="DOE Joint Genome Institute"/>
            <person name="Eisen J."/>
            <person name="Huntemann M."/>
            <person name="Han J."/>
            <person name="Chen A."/>
            <person name="Kyrpides N."/>
            <person name="Mavromatis K."/>
            <person name="Markowitz V."/>
            <person name="Palaniappan K."/>
            <person name="Ivanova N."/>
            <person name="Schaumberg A."/>
            <person name="Pati A."/>
            <person name="Liolios K."/>
            <person name="Nordberg H.P."/>
            <person name="Cantor M.N."/>
            <person name="Hua S.X."/>
            <person name="Woyke T."/>
        </authorList>
    </citation>
    <scope>NUCLEOTIDE SEQUENCE [LARGE SCALE GENOMIC DNA]</scope>
    <source>
        <strain evidence="2 3">DSM 2278</strain>
    </source>
</reference>
<accession>W9DQH3</accession>